<dbReference type="SUPFAM" id="SSF103481">
    <property type="entry name" value="Multidrug resistance efflux transporter EmrE"/>
    <property type="match status" value="2"/>
</dbReference>
<evidence type="ECO:0000256" key="1">
    <source>
        <dbReference type="ARBA" id="ARBA00004651"/>
    </source>
</evidence>
<keyword evidence="3 6" id="KW-0812">Transmembrane</keyword>
<feature type="domain" description="EamA" evidence="7">
    <location>
        <begin position="11"/>
        <end position="140"/>
    </location>
</feature>
<dbReference type="RefSeq" id="WP_012548233.1">
    <property type="nucleotide sequence ID" value="NC_011297.1"/>
</dbReference>
<evidence type="ECO:0000256" key="4">
    <source>
        <dbReference type="ARBA" id="ARBA00022989"/>
    </source>
</evidence>
<evidence type="ECO:0000256" key="6">
    <source>
        <dbReference type="SAM" id="Phobius"/>
    </source>
</evidence>
<evidence type="ECO:0000256" key="3">
    <source>
        <dbReference type="ARBA" id="ARBA00022692"/>
    </source>
</evidence>
<dbReference type="InterPro" id="IPR051258">
    <property type="entry name" value="Diverse_Substrate_Transporter"/>
</dbReference>
<feature type="transmembrane region" description="Helical" evidence="6">
    <location>
        <begin position="123"/>
        <end position="141"/>
    </location>
</feature>
<dbReference type="PANTHER" id="PTHR42920:SF5">
    <property type="entry name" value="EAMA DOMAIN-CONTAINING PROTEIN"/>
    <property type="match status" value="1"/>
</dbReference>
<comment type="subcellular location">
    <subcellularLocation>
        <location evidence="1">Cell membrane</location>
        <topology evidence="1">Multi-pass membrane protein</topology>
    </subcellularLocation>
</comment>
<feature type="transmembrane region" description="Helical" evidence="6">
    <location>
        <begin position="12"/>
        <end position="29"/>
    </location>
</feature>
<keyword evidence="5 6" id="KW-0472">Membrane</keyword>
<keyword evidence="4 6" id="KW-1133">Transmembrane helix</keyword>
<dbReference type="GO" id="GO:0005886">
    <property type="term" value="C:plasma membrane"/>
    <property type="evidence" value="ECO:0007669"/>
    <property type="project" value="UniProtKB-SubCell"/>
</dbReference>
<dbReference type="STRING" id="309799.DICTH_0133"/>
<evidence type="ECO:0000256" key="2">
    <source>
        <dbReference type="ARBA" id="ARBA00022475"/>
    </source>
</evidence>
<dbReference type="HOGENOM" id="CLU_033863_21_3_0"/>
<dbReference type="AlphaFoldDB" id="B5YBF2"/>
<feature type="transmembrane region" description="Helical" evidence="6">
    <location>
        <begin position="98"/>
        <end position="116"/>
    </location>
</feature>
<evidence type="ECO:0000256" key="5">
    <source>
        <dbReference type="ARBA" id="ARBA00023136"/>
    </source>
</evidence>
<name>B5YBF2_DICT6</name>
<dbReference type="Proteomes" id="UP000001733">
    <property type="component" value="Chromosome"/>
</dbReference>
<protein>
    <submittedName>
        <fullName evidence="8">Transporter</fullName>
    </submittedName>
</protein>
<dbReference type="InterPro" id="IPR000620">
    <property type="entry name" value="EamA_dom"/>
</dbReference>
<feature type="transmembrane region" description="Helical" evidence="6">
    <location>
        <begin position="251"/>
        <end position="271"/>
    </location>
</feature>
<reference evidence="8 9" key="1">
    <citation type="journal article" date="2014" name="Genome Announc.">
        <title>Complete Genome Sequence of the Extreme Thermophile Dictyoglomus thermophilum H-6-12.</title>
        <authorList>
            <person name="Coil D.A."/>
            <person name="Badger J.H."/>
            <person name="Forberger H.C."/>
            <person name="Riggs F."/>
            <person name="Madupu R."/>
            <person name="Fedorova N."/>
            <person name="Ward N."/>
            <person name="Robb F.T."/>
            <person name="Eisen J.A."/>
        </authorList>
    </citation>
    <scope>NUCLEOTIDE SEQUENCE [LARGE SCALE GENOMIC DNA]</scope>
    <source>
        <strain evidence="9">ATCC 35947 / DSM 3960 / H-6-12</strain>
    </source>
</reference>
<dbReference type="PaxDb" id="309799-DICTH_0133"/>
<keyword evidence="2" id="KW-1003">Cell membrane</keyword>
<feature type="transmembrane region" description="Helical" evidence="6">
    <location>
        <begin position="41"/>
        <end position="60"/>
    </location>
</feature>
<feature type="transmembrane region" description="Helical" evidence="6">
    <location>
        <begin position="221"/>
        <end position="239"/>
    </location>
</feature>
<evidence type="ECO:0000313" key="8">
    <source>
        <dbReference type="EMBL" id="ACI19601.1"/>
    </source>
</evidence>
<sequence>MHNLSFSYISSYISLILATTIWGFGFVAVKESVTHITPIQVLFIRFFSSAFFLIIIYYNSIRSSRLQTIKRGFILGFFLFLAFWTQTIGIFYTTPGKNAFLTSTNVVIVPFLYWLIRGKKPKFFHIVSALLCVLGVFLLSYSGDAFYLNKGDFFSLLCALFFGFHIVFTDIFIKNDDLINLSFWQFLTVSLISLLLILIKYNFVWFKNLVFIIIGEKNKRLLFSLVYICLFSTLLAYILQTYSQKFIKPYITSIILSTEAIWGYLASYLLYKEDINLPTILGCGLILSSAIIVSLIDLKTN</sequence>
<dbReference type="InterPro" id="IPR037185">
    <property type="entry name" value="EmrE-like"/>
</dbReference>
<dbReference type="OrthoDB" id="9804865at2"/>
<feature type="transmembrane region" description="Helical" evidence="6">
    <location>
        <begin position="277"/>
        <end position="298"/>
    </location>
</feature>
<dbReference type="PANTHER" id="PTHR42920">
    <property type="entry name" value="OS03G0707200 PROTEIN-RELATED"/>
    <property type="match status" value="1"/>
</dbReference>
<dbReference type="EMBL" id="CP001146">
    <property type="protein sequence ID" value="ACI19601.1"/>
    <property type="molecule type" value="Genomic_DNA"/>
</dbReference>
<gene>
    <name evidence="8" type="ordered locus">DICTH_0133</name>
</gene>
<feature type="transmembrane region" description="Helical" evidence="6">
    <location>
        <begin position="72"/>
        <end position="92"/>
    </location>
</feature>
<dbReference type="KEGG" id="dth:DICTH_0133"/>
<proteinExistence type="predicted"/>
<dbReference type="Pfam" id="PF00892">
    <property type="entry name" value="EamA"/>
    <property type="match status" value="2"/>
</dbReference>
<keyword evidence="9" id="KW-1185">Reference proteome</keyword>
<evidence type="ECO:0000313" key="9">
    <source>
        <dbReference type="Proteomes" id="UP000001733"/>
    </source>
</evidence>
<feature type="domain" description="EamA" evidence="7">
    <location>
        <begin position="150"/>
        <end position="294"/>
    </location>
</feature>
<evidence type="ECO:0000259" key="7">
    <source>
        <dbReference type="Pfam" id="PF00892"/>
    </source>
</evidence>
<feature type="transmembrane region" description="Helical" evidence="6">
    <location>
        <begin position="180"/>
        <end position="201"/>
    </location>
</feature>
<dbReference type="eggNOG" id="COG0697">
    <property type="taxonomic scope" value="Bacteria"/>
</dbReference>
<organism evidence="8 9">
    <name type="scientific">Dictyoglomus thermophilum (strain ATCC 35947 / DSM 3960 / H-6-12)</name>
    <dbReference type="NCBI Taxonomy" id="309799"/>
    <lineage>
        <taxon>Bacteria</taxon>
        <taxon>Pseudomonadati</taxon>
        <taxon>Dictyoglomota</taxon>
        <taxon>Dictyoglomia</taxon>
        <taxon>Dictyoglomales</taxon>
        <taxon>Dictyoglomaceae</taxon>
        <taxon>Dictyoglomus</taxon>
    </lineage>
</organism>
<accession>B5YBF2</accession>
<feature type="transmembrane region" description="Helical" evidence="6">
    <location>
        <begin position="153"/>
        <end position="173"/>
    </location>
</feature>